<keyword evidence="1" id="KW-0472">Membrane</keyword>
<dbReference type="EMBL" id="JBHLUD010000013">
    <property type="protein sequence ID" value="MFC0546665.1"/>
    <property type="molecule type" value="Genomic_DNA"/>
</dbReference>
<evidence type="ECO:0000256" key="1">
    <source>
        <dbReference type="SAM" id="Phobius"/>
    </source>
</evidence>
<dbReference type="InterPro" id="IPR038637">
    <property type="entry name" value="NPCBM_sf"/>
</dbReference>
<dbReference type="InterPro" id="IPR013222">
    <property type="entry name" value="Glyco_hyd_98_carb-bd"/>
</dbReference>
<keyword evidence="1" id="KW-1133">Transmembrane helix</keyword>
<keyword evidence="1" id="KW-0812">Transmembrane</keyword>
<gene>
    <name evidence="3" type="ORF">ACFFH7_34510</name>
</gene>
<protein>
    <submittedName>
        <fullName evidence="3">NPCBM/NEW2 domain-containing protein</fullName>
    </submittedName>
</protein>
<dbReference type="RefSeq" id="WP_273936906.1">
    <property type="nucleotide sequence ID" value="NZ_CP097263.1"/>
</dbReference>
<reference evidence="3 4" key="1">
    <citation type="submission" date="2024-09" db="EMBL/GenBank/DDBJ databases">
        <authorList>
            <person name="Sun Q."/>
            <person name="Mori K."/>
        </authorList>
    </citation>
    <scope>NUCLEOTIDE SEQUENCE [LARGE SCALE GENOMIC DNA]</scope>
    <source>
        <strain evidence="3 4">TBRC 1432</strain>
    </source>
</reference>
<organism evidence="3 4">
    <name type="scientific">Kutzneria chonburiensis</name>
    <dbReference type="NCBI Taxonomy" id="1483604"/>
    <lineage>
        <taxon>Bacteria</taxon>
        <taxon>Bacillati</taxon>
        <taxon>Actinomycetota</taxon>
        <taxon>Actinomycetes</taxon>
        <taxon>Pseudonocardiales</taxon>
        <taxon>Pseudonocardiaceae</taxon>
        <taxon>Kutzneria</taxon>
    </lineage>
</organism>
<dbReference type="Proteomes" id="UP001589810">
    <property type="component" value="Unassembled WGS sequence"/>
</dbReference>
<feature type="domain" description="Glycosyl hydrolase family 98 putative carbohydrate-binding module" evidence="2">
    <location>
        <begin position="135"/>
        <end position="204"/>
    </location>
</feature>
<name>A0ABV6N274_9PSEU</name>
<evidence type="ECO:0000259" key="2">
    <source>
        <dbReference type="Pfam" id="PF08305"/>
    </source>
</evidence>
<feature type="transmembrane region" description="Helical" evidence="1">
    <location>
        <begin position="25"/>
        <end position="47"/>
    </location>
</feature>
<evidence type="ECO:0000313" key="4">
    <source>
        <dbReference type="Proteomes" id="UP001589810"/>
    </source>
</evidence>
<proteinExistence type="predicted"/>
<accession>A0ABV6N274</accession>
<keyword evidence="4" id="KW-1185">Reference proteome</keyword>
<dbReference type="InterPro" id="IPR008979">
    <property type="entry name" value="Galactose-bd-like_sf"/>
</dbReference>
<comment type="caution">
    <text evidence="3">The sequence shown here is derived from an EMBL/GenBank/DDBJ whole genome shotgun (WGS) entry which is preliminary data.</text>
</comment>
<dbReference type="Pfam" id="PF08305">
    <property type="entry name" value="NPCBM"/>
    <property type="match status" value="1"/>
</dbReference>
<evidence type="ECO:0000313" key="3">
    <source>
        <dbReference type="EMBL" id="MFC0546665.1"/>
    </source>
</evidence>
<sequence>MTAPGAQPPPEDHSLQVAKIDRSKALWVAVITGIFAVVAAGTTGYFAGRKDGSTAAPAVSTVVSVSTKTIAVSASAPGGGGSSAPATNVANGNAVSVLDLPDVGDAYTKFTKGFPYVDGKRQDNAMFARPCSAGAAYDLDGKHATFRATVAVADSTRDNVKAELTVSLDGAVQQSPFTVYKGHKADIAIDLSGGKRMVLAVSSNSICYGDDDQLVLINPLLGS</sequence>
<dbReference type="SUPFAM" id="SSF49785">
    <property type="entry name" value="Galactose-binding domain-like"/>
    <property type="match status" value="1"/>
</dbReference>
<dbReference type="Gene3D" id="2.60.120.1060">
    <property type="entry name" value="NPCBM/NEW2 domain"/>
    <property type="match status" value="1"/>
</dbReference>